<dbReference type="GO" id="GO:0008270">
    <property type="term" value="F:zinc ion binding"/>
    <property type="evidence" value="ECO:0007669"/>
    <property type="project" value="InterPro"/>
</dbReference>
<keyword evidence="7" id="KW-0539">Nucleus</keyword>
<dbReference type="CDD" id="cd00067">
    <property type="entry name" value="GAL4"/>
    <property type="match status" value="1"/>
</dbReference>
<dbReference type="Pfam" id="PF00172">
    <property type="entry name" value="Zn_clus"/>
    <property type="match status" value="1"/>
</dbReference>
<keyword evidence="6" id="KW-0804">Transcription</keyword>
<name>A0AA39U7R5_9LECA</name>
<dbReference type="GO" id="GO:0006351">
    <property type="term" value="P:DNA-templated transcription"/>
    <property type="evidence" value="ECO:0007669"/>
    <property type="project" value="InterPro"/>
</dbReference>
<feature type="region of interest" description="Disordered" evidence="8">
    <location>
        <begin position="615"/>
        <end position="702"/>
    </location>
</feature>
<dbReference type="GO" id="GO:0043565">
    <property type="term" value="F:sequence-specific DNA binding"/>
    <property type="evidence" value="ECO:0007669"/>
    <property type="project" value="TreeGrafter"/>
</dbReference>
<evidence type="ECO:0000256" key="5">
    <source>
        <dbReference type="ARBA" id="ARBA00023125"/>
    </source>
</evidence>
<dbReference type="EMBL" id="JAFEKC020000018">
    <property type="protein sequence ID" value="KAK0509711.1"/>
    <property type="molecule type" value="Genomic_DNA"/>
</dbReference>
<evidence type="ECO:0000256" key="4">
    <source>
        <dbReference type="ARBA" id="ARBA00023015"/>
    </source>
</evidence>
<evidence type="ECO:0000313" key="11">
    <source>
        <dbReference type="Proteomes" id="UP001166286"/>
    </source>
</evidence>
<dbReference type="SUPFAM" id="SSF57701">
    <property type="entry name" value="Zn2/Cys6 DNA-binding domain"/>
    <property type="match status" value="1"/>
</dbReference>
<dbReference type="InterPro" id="IPR052202">
    <property type="entry name" value="Yeast_MetPath_Reg"/>
</dbReference>
<dbReference type="PANTHER" id="PTHR47782:SF8">
    <property type="entry name" value="ZN(II)2CYS6 TRANSCRIPTION FACTOR (EUROFUNG)"/>
    <property type="match status" value="1"/>
</dbReference>
<keyword evidence="5" id="KW-0238">DNA-binding</keyword>
<evidence type="ECO:0000256" key="1">
    <source>
        <dbReference type="ARBA" id="ARBA00004123"/>
    </source>
</evidence>
<feature type="domain" description="Zn(2)-C6 fungal-type" evidence="9">
    <location>
        <begin position="49"/>
        <end position="79"/>
    </location>
</feature>
<dbReference type="SMART" id="SM00906">
    <property type="entry name" value="Fungal_trans"/>
    <property type="match status" value="1"/>
</dbReference>
<dbReference type="InterPro" id="IPR007219">
    <property type="entry name" value="XnlR_reg_dom"/>
</dbReference>
<evidence type="ECO:0000256" key="2">
    <source>
        <dbReference type="ARBA" id="ARBA00022723"/>
    </source>
</evidence>
<dbReference type="InterPro" id="IPR001138">
    <property type="entry name" value="Zn2Cys6_DnaBD"/>
</dbReference>
<feature type="compositionally biased region" description="Low complexity" evidence="8">
    <location>
        <begin position="626"/>
        <end position="635"/>
    </location>
</feature>
<evidence type="ECO:0000313" key="10">
    <source>
        <dbReference type="EMBL" id="KAK0509711.1"/>
    </source>
</evidence>
<evidence type="ECO:0000256" key="3">
    <source>
        <dbReference type="ARBA" id="ARBA00022833"/>
    </source>
</evidence>
<evidence type="ECO:0000259" key="9">
    <source>
        <dbReference type="PROSITE" id="PS50048"/>
    </source>
</evidence>
<dbReference type="Pfam" id="PF04082">
    <property type="entry name" value="Fungal_trans"/>
    <property type="match status" value="1"/>
</dbReference>
<dbReference type="SMART" id="SM00066">
    <property type="entry name" value="GAL4"/>
    <property type="match status" value="1"/>
</dbReference>
<accession>A0AA39U7R5</accession>
<sequence length="798" mass="90233">MADQNQPAAMRAHKMTNGQRMEGHGQPAHQTNGSATNSKERPLTHTLTACCRCRKKKTKCDPGLPRCGPCERSNAKCEYHDTSKNRTMPRSYVTQLQKRVRDLEEELSQLSKELYNPPDADVMVRSGGYVRFGENDEARYLGPSSGIAITRLVMELAKQNSDTKSIKEVVPDVKAQQIKETFKREEAKPTSKVYPLISDVAALELPIRGLTDDLVGKFMQKAQYMFPTLHEPSYLYVVEDVYAGSTDPYKNFTLRMVLAISMQRLDTQYAGLADSYYLAALPYLEKAIKPMNLGTLQCFSLMAQYSLLTPTRTAAYWVVGLAARLCQELGITEENTIAPIHNHKPRFNAIEVDMRRRLFWIITSLEFGLAHSLGRPSAFGTSFDHVDVKFFEPVDDQYITPSGVVPGCPQSLKKRIAIHFFKMRLLQAEIRRILYLNRKDKPTSDEDIWFKEMQKKLTDWRQSCPKQDGGSGLGETWFTGRYMTMVVFLYRPSPQVPRPTANAAEKCFEACIFLIYMQKEQIDTGSIDLTWIFTQTLFMAMNTILWSLSYPEIRRDHPKEKLQEDLQVAKEAISLASIRWPGVESALELYRNLITACLKAYDGSSDASYVVESLSNRPSPASINNTLTPPSTSSPETVFGSSPRSDNSHARPSPRDYFQEYDPLQVSETHPSPNFHSSPSFSDYSQTDSTVSSSYQNIPPQPLQQPAINFASTYTSSALAPITTYGSLTQGLPAFHPHIFDTTPQQYGQYSSIGDQYSQYLHAPYIPQQLPQPLNQETQIELMKNLENDWVIGPEGWK</sequence>
<reference evidence="10" key="1">
    <citation type="submission" date="2023-03" db="EMBL/GenBank/DDBJ databases">
        <title>Complete genome of Cladonia borealis.</title>
        <authorList>
            <person name="Park H."/>
        </authorList>
    </citation>
    <scope>NUCLEOTIDE SEQUENCE</scope>
    <source>
        <strain evidence="10">ANT050790</strain>
    </source>
</reference>
<evidence type="ECO:0000256" key="7">
    <source>
        <dbReference type="ARBA" id="ARBA00023242"/>
    </source>
</evidence>
<dbReference type="PROSITE" id="PS50048">
    <property type="entry name" value="ZN2_CY6_FUNGAL_2"/>
    <property type="match status" value="1"/>
</dbReference>
<dbReference type="GO" id="GO:0000981">
    <property type="term" value="F:DNA-binding transcription factor activity, RNA polymerase II-specific"/>
    <property type="evidence" value="ECO:0007669"/>
    <property type="project" value="InterPro"/>
</dbReference>
<keyword evidence="11" id="KW-1185">Reference proteome</keyword>
<dbReference type="Proteomes" id="UP001166286">
    <property type="component" value="Unassembled WGS sequence"/>
</dbReference>
<feature type="compositionally biased region" description="Low complexity" evidence="8">
    <location>
        <begin position="670"/>
        <end position="682"/>
    </location>
</feature>
<gene>
    <name evidence="10" type="ORF">JMJ35_008105</name>
</gene>
<dbReference type="GO" id="GO:0005634">
    <property type="term" value="C:nucleus"/>
    <property type="evidence" value="ECO:0007669"/>
    <property type="project" value="UniProtKB-SubCell"/>
</dbReference>
<keyword evidence="3" id="KW-0862">Zinc</keyword>
<dbReference type="Gene3D" id="4.10.240.10">
    <property type="entry name" value="Zn(2)-C6 fungal-type DNA-binding domain"/>
    <property type="match status" value="1"/>
</dbReference>
<organism evidence="10 11">
    <name type="scientific">Cladonia borealis</name>
    <dbReference type="NCBI Taxonomy" id="184061"/>
    <lineage>
        <taxon>Eukaryota</taxon>
        <taxon>Fungi</taxon>
        <taxon>Dikarya</taxon>
        <taxon>Ascomycota</taxon>
        <taxon>Pezizomycotina</taxon>
        <taxon>Lecanoromycetes</taxon>
        <taxon>OSLEUM clade</taxon>
        <taxon>Lecanoromycetidae</taxon>
        <taxon>Lecanorales</taxon>
        <taxon>Lecanorineae</taxon>
        <taxon>Cladoniaceae</taxon>
        <taxon>Cladonia</taxon>
    </lineage>
</organism>
<comment type="subcellular location">
    <subcellularLocation>
        <location evidence="1">Nucleus</location>
    </subcellularLocation>
</comment>
<feature type="compositionally biased region" description="Polar residues" evidence="8">
    <location>
        <begin position="615"/>
        <end position="625"/>
    </location>
</feature>
<dbReference type="PANTHER" id="PTHR47782">
    <property type="entry name" value="ZN(II)2CYS6 TRANSCRIPTION FACTOR (EUROFUNG)-RELATED"/>
    <property type="match status" value="1"/>
</dbReference>
<protein>
    <recommendedName>
        <fullName evidence="9">Zn(2)-C6 fungal-type domain-containing protein</fullName>
    </recommendedName>
</protein>
<feature type="compositionally biased region" description="Polar residues" evidence="8">
    <location>
        <begin position="28"/>
        <end position="37"/>
    </location>
</feature>
<dbReference type="CDD" id="cd14723">
    <property type="entry name" value="ZIP_Ppr1"/>
    <property type="match status" value="1"/>
</dbReference>
<dbReference type="GO" id="GO:0045944">
    <property type="term" value="P:positive regulation of transcription by RNA polymerase II"/>
    <property type="evidence" value="ECO:0007669"/>
    <property type="project" value="TreeGrafter"/>
</dbReference>
<proteinExistence type="predicted"/>
<dbReference type="AlphaFoldDB" id="A0AA39U7R5"/>
<dbReference type="CDD" id="cd12148">
    <property type="entry name" value="fungal_TF_MHR"/>
    <property type="match status" value="1"/>
</dbReference>
<feature type="region of interest" description="Disordered" evidence="8">
    <location>
        <begin position="17"/>
        <end position="40"/>
    </location>
</feature>
<dbReference type="InterPro" id="IPR036864">
    <property type="entry name" value="Zn2-C6_fun-type_DNA-bd_sf"/>
</dbReference>
<feature type="compositionally biased region" description="Basic and acidic residues" evidence="8">
    <location>
        <begin position="646"/>
        <end position="658"/>
    </location>
</feature>
<keyword evidence="4" id="KW-0805">Transcription regulation</keyword>
<keyword evidence="2" id="KW-0479">Metal-binding</keyword>
<dbReference type="PROSITE" id="PS00463">
    <property type="entry name" value="ZN2_CY6_FUNGAL_1"/>
    <property type="match status" value="1"/>
</dbReference>
<feature type="compositionally biased region" description="Polar residues" evidence="8">
    <location>
        <begin position="683"/>
        <end position="702"/>
    </location>
</feature>
<comment type="caution">
    <text evidence="10">The sequence shown here is derived from an EMBL/GenBank/DDBJ whole genome shotgun (WGS) entry which is preliminary data.</text>
</comment>
<evidence type="ECO:0000256" key="6">
    <source>
        <dbReference type="ARBA" id="ARBA00023163"/>
    </source>
</evidence>
<evidence type="ECO:0000256" key="8">
    <source>
        <dbReference type="SAM" id="MobiDB-lite"/>
    </source>
</evidence>